<dbReference type="AlphaFoldDB" id="A0A285MBP2"/>
<proteinExistence type="inferred from homology"/>
<dbReference type="RefSeq" id="WP_097043879.1">
    <property type="nucleotide sequence ID" value="NZ_OBEH01000001.1"/>
</dbReference>
<evidence type="ECO:0000313" key="3">
    <source>
        <dbReference type="EMBL" id="SNY94559.1"/>
    </source>
</evidence>
<feature type="domain" description="Activator of Hsp90 ATPase homologue 1/2-like C-terminal" evidence="2">
    <location>
        <begin position="16"/>
        <end position="145"/>
    </location>
</feature>
<evidence type="ECO:0000259" key="2">
    <source>
        <dbReference type="Pfam" id="PF08327"/>
    </source>
</evidence>
<dbReference type="EMBL" id="OBEH01000001">
    <property type="protein sequence ID" value="SNY94559.1"/>
    <property type="molecule type" value="Genomic_DNA"/>
</dbReference>
<protein>
    <submittedName>
        <fullName evidence="3">Uncharacterized conserved protein YndB, AHSA1/START domain</fullName>
    </submittedName>
</protein>
<dbReference type="SUPFAM" id="SSF55961">
    <property type="entry name" value="Bet v1-like"/>
    <property type="match status" value="1"/>
</dbReference>
<dbReference type="InterPro" id="IPR013538">
    <property type="entry name" value="ASHA1/2-like_C"/>
</dbReference>
<evidence type="ECO:0000313" key="4">
    <source>
        <dbReference type="Proteomes" id="UP000219048"/>
    </source>
</evidence>
<gene>
    <name evidence="3" type="ORF">SAMN06265377_0219</name>
</gene>
<dbReference type="Proteomes" id="UP000219048">
    <property type="component" value="Unassembled WGS sequence"/>
</dbReference>
<sequence length="146" mass="16687">MEKSMIIEKTVDFKVNKKQVWDLLTNPEKTKLYMFGCEVLSDWTIGSEIIWKGKTEDGQEIIHVKGEITEIKNGEKVSFTMLDPNIGIKDIPENYVNLTYELNESESGTVLKLTQDFAGTENAEKRYNESATGWDMVIDVMKKLAD</sequence>
<accession>A0A285MBP2</accession>
<comment type="similarity">
    <text evidence="1">Belongs to the AHA1 family.</text>
</comment>
<evidence type="ECO:0000256" key="1">
    <source>
        <dbReference type="ARBA" id="ARBA00006817"/>
    </source>
</evidence>
<organism evidence="3 4">
    <name type="scientific">Flagellimonas pacifica</name>
    <dbReference type="NCBI Taxonomy" id="1247520"/>
    <lineage>
        <taxon>Bacteria</taxon>
        <taxon>Pseudomonadati</taxon>
        <taxon>Bacteroidota</taxon>
        <taxon>Flavobacteriia</taxon>
        <taxon>Flavobacteriales</taxon>
        <taxon>Flavobacteriaceae</taxon>
        <taxon>Flagellimonas</taxon>
    </lineage>
</organism>
<dbReference type="Gene3D" id="3.30.530.20">
    <property type="match status" value="1"/>
</dbReference>
<name>A0A285MBP2_9FLAO</name>
<dbReference type="InterPro" id="IPR023393">
    <property type="entry name" value="START-like_dom_sf"/>
</dbReference>
<dbReference type="OrthoDB" id="2355173at2"/>
<dbReference type="Pfam" id="PF08327">
    <property type="entry name" value="AHSA1"/>
    <property type="match status" value="1"/>
</dbReference>
<reference evidence="4" key="1">
    <citation type="submission" date="2017-09" db="EMBL/GenBank/DDBJ databases">
        <authorList>
            <person name="Varghese N."/>
            <person name="Submissions S."/>
        </authorList>
    </citation>
    <scope>NUCLEOTIDE SEQUENCE [LARGE SCALE GENOMIC DNA]</scope>
    <source>
        <strain evidence="4">DSM 25885</strain>
    </source>
</reference>
<keyword evidence="4" id="KW-1185">Reference proteome</keyword>